<proteinExistence type="predicted"/>
<evidence type="ECO:0000313" key="1">
    <source>
        <dbReference type="EMBL" id="CAH0391916.1"/>
    </source>
</evidence>
<reference evidence="1" key="1">
    <citation type="submission" date="2021-12" db="EMBL/GenBank/DDBJ databases">
        <authorList>
            <person name="King R."/>
        </authorList>
    </citation>
    <scope>NUCLEOTIDE SEQUENCE</scope>
</reference>
<dbReference type="EMBL" id="OU963867">
    <property type="protein sequence ID" value="CAH0391916.1"/>
    <property type="molecule type" value="Genomic_DNA"/>
</dbReference>
<dbReference type="KEGG" id="btab:109042453"/>
<protein>
    <recommendedName>
        <fullName evidence="3">CST complex subunit CTC1</fullName>
    </recommendedName>
</protein>
<evidence type="ECO:0008006" key="3">
    <source>
        <dbReference type="Google" id="ProtNLM"/>
    </source>
</evidence>
<gene>
    <name evidence="1" type="ORF">BEMITA_LOCUS10487</name>
</gene>
<organism evidence="1 2">
    <name type="scientific">Bemisia tabaci</name>
    <name type="common">Sweetpotato whitefly</name>
    <name type="synonym">Aleurodes tabaci</name>
    <dbReference type="NCBI Taxonomy" id="7038"/>
    <lineage>
        <taxon>Eukaryota</taxon>
        <taxon>Metazoa</taxon>
        <taxon>Ecdysozoa</taxon>
        <taxon>Arthropoda</taxon>
        <taxon>Hexapoda</taxon>
        <taxon>Insecta</taxon>
        <taxon>Pterygota</taxon>
        <taxon>Neoptera</taxon>
        <taxon>Paraneoptera</taxon>
        <taxon>Hemiptera</taxon>
        <taxon>Sternorrhyncha</taxon>
        <taxon>Aleyrodoidea</taxon>
        <taxon>Aleyrodidae</taxon>
        <taxon>Aleyrodinae</taxon>
        <taxon>Bemisia</taxon>
    </lineage>
</organism>
<sequence>MDVEIPNTSNGAEGEVILSQAVEELSQEYGESTFCEKCPFDQHYFPYRCVPLSNLEGHLRIADYPFFGFILQTEDTDYFLILQNRMNIIASFLMGVNNKVRIKNGLWITEHYQALNKRFYPETFQLEFLEVAENIDIVEENDVISTICSTSPGNSAALNKISDEYRSQAFLVLHVSNVLSIGDITVCLLFIKLLESTSEDVWLILQNKTCSWSVTLLPGYKYELLIPNSFPKDILSKHKQSLKEILPLQFHGSFETIFHHPELFSTMNACYVPGGSKLKVLPPSVTSLTLNALSVREASSENADLISMYGRVTKVNHIMRQWSQCCPMCSKANAEDSDDIPLQSSQKQGLNINSFRAEPKIPSEGIILSESETLPVKNDRRTFGVLGSLVKKLTVRGLQGDSETIVFLRDHSFYTGFEKVDFRSGLLHDGGILPNTIVCFESLVKKTPLKGKPYFLTTPLTKIFILGRVLDDAEIEVSWSSYGPPIKIDEWTQGKVFWFALDFPDLVYVKITAICDTCEGQLNDNLCPSFCQTLSSKIDATAILMVDHVTMPPFKLIMKNSHVKTFLGADDTMWDWFHTAARRSPLIYRRESLEEMDHSVEGEFPALFKFYCDLFRPKKMWHVCVKIMPQKSEDAKNNLFTVFCLEMLPVDPARTAKFAYNLEALENSN</sequence>
<dbReference type="AlphaFoldDB" id="A0A9P0AHI8"/>
<dbReference type="Proteomes" id="UP001152759">
    <property type="component" value="Chromosome 6"/>
</dbReference>
<keyword evidence="2" id="KW-1185">Reference proteome</keyword>
<accession>A0A9P0AHI8</accession>
<evidence type="ECO:0000313" key="2">
    <source>
        <dbReference type="Proteomes" id="UP001152759"/>
    </source>
</evidence>
<name>A0A9P0AHI8_BEMTA</name>